<sequence length="151" mass="16766">MLEENPCPWPSIAELTSEGDGRIKHQHQNNHHNDIAMADMSLSSSGQLGRFLPVPRLQGVVDPRLGYTPEEVAAWLGAESEGGVVPWEVRMMVGERWDLHGEKRLWEVWGRGRGRGGLEGEGEVEEVEEEGWDCLGEGLVGVRMARGLVGW</sequence>
<accession>A0AAN6VI80</accession>
<dbReference type="AlphaFoldDB" id="A0AAN6VI80"/>
<dbReference type="Proteomes" id="UP001302745">
    <property type="component" value="Unassembled WGS sequence"/>
</dbReference>
<evidence type="ECO:0000313" key="1">
    <source>
        <dbReference type="EMBL" id="KAK4152023.1"/>
    </source>
</evidence>
<protein>
    <submittedName>
        <fullName evidence="1">Uncharacterized protein</fullName>
    </submittedName>
</protein>
<reference evidence="1" key="2">
    <citation type="submission" date="2023-05" db="EMBL/GenBank/DDBJ databases">
        <authorList>
            <consortium name="Lawrence Berkeley National Laboratory"/>
            <person name="Steindorff A."/>
            <person name="Hensen N."/>
            <person name="Bonometti L."/>
            <person name="Westerberg I."/>
            <person name="Brannstrom I.O."/>
            <person name="Guillou S."/>
            <person name="Cros-Aarteil S."/>
            <person name="Calhoun S."/>
            <person name="Haridas S."/>
            <person name="Kuo A."/>
            <person name="Mondo S."/>
            <person name="Pangilinan J."/>
            <person name="Riley R."/>
            <person name="Labutti K."/>
            <person name="Andreopoulos B."/>
            <person name="Lipzen A."/>
            <person name="Chen C."/>
            <person name="Yanf M."/>
            <person name="Daum C."/>
            <person name="Ng V."/>
            <person name="Clum A."/>
            <person name="Ohm R."/>
            <person name="Martin F."/>
            <person name="Silar P."/>
            <person name="Natvig D."/>
            <person name="Lalanne C."/>
            <person name="Gautier V."/>
            <person name="Ament-Velasquez S.L."/>
            <person name="Kruys A."/>
            <person name="Hutchinson M.I."/>
            <person name="Powell A.J."/>
            <person name="Barry K."/>
            <person name="Miller A.N."/>
            <person name="Grigoriev I.V."/>
            <person name="Debuchy R."/>
            <person name="Gladieux P."/>
            <person name="Thoren M.H."/>
            <person name="Johannesson H."/>
        </authorList>
    </citation>
    <scope>NUCLEOTIDE SEQUENCE</scope>
    <source>
        <strain evidence="1">CBS 538.74</strain>
    </source>
</reference>
<comment type="caution">
    <text evidence="1">The sequence shown here is derived from an EMBL/GenBank/DDBJ whole genome shotgun (WGS) entry which is preliminary data.</text>
</comment>
<evidence type="ECO:0000313" key="2">
    <source>
        <dbReference type="Proteomes" id="UP001302745"/>
    </source>
</evidence>
<reference evidence="1" key="1">
    <citation type="journal article" date="2023" name="Mol. Phylogenet. Evol.">
        <title>Genome-scale phylogeny and comparative genomics of the fungal order Sordariales.</title>
        <authorList>
            <person name="Hensen N."/>
            <person name="Bonometti L."/>
            <person name="Westerberg I."/>
            <person name="Brannstrom I.O."/>
            <person name="Guillou S."/>
            <person name="Cros-Aarteil S."/>
            <person name="Calhoun S."/>
            <person name="Haridas S."/>
            <person name="Kuo A."/>
            <person name="Mondo S."/>
            <person name="Pangilinan J."/>
            <person name="Riley R."/>
            <person name="LaButti K."/>
            <person name="Andreopoulos B."/>
            <person name="Lipzen A."/>
            <person name="Chen C."/>
            <person name="Yan M."/>
            <person name="Daum C."/>
            <person name="Ng V."/>
            <person name="Clum A."/>
            <person name="Steindorff A."/>
            <person name="Ohm R.A."/>
            <person name="Martin F."/>
            <person name="Silar P."/>
            <person name="Natvig D.O."/>
            <person name="Lalanne C."/>
            <person name="Gautier V."/>
            <person name="Ament-Velasquez S.L."/>
            <person name="Kruys A."/>
            <person name="Hutchinson M.I."/>
            <person name="Powell A.J."/>
            <person name="Barry K."/>
            <person name="Miller A.N."/>
            <person name="Grigoriev I.V."/>
            <person name="Debuchy R."/>
            <person name="Gladieux P."/>
            <person name="Hiltunen Thoren M."/>
            <person name="Johannesson H."/>
        </authorList>
    </citation>
    <scope>NUCLEOTIDE SEQUENCE</scope>
    <source>
        <strain evidence="1">CBS 538.74</strain>
    </source>
</reference>
<proteinExistence type="predicted"/>
<name>A0AAN6VI80_9PEZI</name>
<organism evidence="1 2">
    <name type="scientific">Chaetomidium leptoderma</name>
    <dbReference type="NCBI Taxonomy" id="669021"/>
    <lineage>
        <taxon>Eukaryota</taxon>
        <taxon>Fungi</taxon>
        <taxon>Dikarya</taxon>
        <taxon>Ascomycota</taxon>
        <taxon>Pezizomycotina</taxon>
        <taxon>Sordariomycetes</taxon>
        <taxon>Sordariomycetidae</taxon>
        <taxon>Sordariales</taxon>
        <taxon>Chaetomiaceae</taxon>
        <taxon>Chaetomidium</taxon>
    </lineage>
</organism>
<dbReference type="EMBL" id="MU856990">
    <property type="protein sequence ID" value="KAK4152023.1"/>
    <property type="molecule type" value="Genomic_DNA"/>
</dbReference>
<gene>
    <name evidence="1" type="ORF">C8A00DRAFT_35289</name>
</gene>
<keyword evidence="2" id="KW-1185">Reference proteome</keyword>